<organism evidence="2 3">
    <name type="scientific">Microbulbifer echini</name>
    <dbReference type="NCBI Taxonomy" id="1529067"/>
    <lineage>
        <taxon>Bacteria</taxon>
        <taxon>Pseudomonadati</taxon>
        <taxon>Pseudomonadota</taxon>
        <taxon>Gammaproteobacteria</taxon>
        <taxon>Cellvibrionales</taxon>
        <taxon>Microbulbiferaceae</taxon>
        <taxon>Microbulbifer</taxon>
    </lineage>
</organism>
<comment type="caution">
    <text evidence="2">The sequence shown here is derived from an EMBL/GenBank/DDBJ whole genome shotgun (WGS) entry which is preliminary data.</text>
</comment>
<evidence type="ECO:0000256" key="1">
    <source>
        <dbReference type="SAM" id="Phobius"/>
    </source>
</evidence>
<proteinExistence type="predicted"/>
<accession>A0ABV4NMW6</accession>
<keyword evidence="1" id="KW-0472">Membrane</keyword>
<keyword evidence="1" id="KW-0812">Transmembrane</keyword>
<feature type="transmembrane region" description="Helical" evidence="1">
    <location>
        <begin position="6"/>
        <end position="24"/>
    </location>
</feature>
<evidence type="ECO:0000313" key="2">
    <source>
        <dbReference type="EMBL" id="MFA0790351.1"/>
    </source>
</evidence>
<dbReference type="Proteomes" id="UP001569414">
    <property type="component" value="Unassembled WGS sequence"/>
</dbReference>
<reference evidence="2 3" key="1">
    <citation type="submission" date="2024-08" db="EMBL/GenBank/DDBJ databases">
        <authorList>
            <person name="Ishaq N."/>
        </authorList>
    </citation>
    <scope>NUCLEOTIDE SEQUENCE [LARGE SCALE GENOMIC DNA]</scope>
    <source>
        <strain evidence="2 3">JCM 30400</strain>
    </source>
</reference>
<gene>
    <name evidence="2" type="ORF">ACCI51_07315</name>
</gene>
<dbReference type="EMBL" id="JBGMEL010000005">
    <property type="protein sequence ID" value="MFA0790351.1"/>
    <property type="molecule type" value="Genomic_DNA"/>
</dbReference>
<protein>
    <submittedName>
        <fullName evidence="2">Uncharacterized protein</fullName>
    </submittedName>
</protein>
<dbReference type="RefSeq" id="WP_299580341.1">
    <property type="nucleotide sequence ID" value="NZ_JBGMEL010000005.1"/>
</dbReference>
<sequence>MTIFLTLLLSFCAFAIVIWTLMHLRTPRFRMDRNSFIRGLEDVLSGQASESEWRALLACPMRHDPELEKMRLECLKIEEHEYTGGAPYLFTQRGLEKLRRIRSRLLLGTPDKPRKS</sequence>
<keyword evidence="1" id="KW-1133">Transmembrane helix</keyword>
<name>A0ABV4NMW6_9GAMM</name>
<evidence type="ECO:0000313" key="3">
    <source>
        <dbReference type="Proteomes" id="UP001569414"/>
    </source>
</evidence>
<keyword evidence="3" id="KW-1185">Reference proteome</keyword>